<gene>
    <name evidence="1" type="ORF">MRATA1EN1_LOCUS7673</name>
</gene>
<protein>
    <submittedName>
        <fullName evidence="1">Uncharacterized protein</fullName>
    </submittedName>
</protein>
<dbReference type="Proteomes" id="UP001176941">
    <property type="component" value="Chromosome 18"/>
</dbReference>
<accession>A0ABN8YC04</accession>
<name>A0ABN8YC04_RANTA</name>
<dbReference type="PROSITE" id="PS51257">
    <property type="entry name" value="PROKAR_LIPOPROTEIN"/>
    <property type="match status" value="1"/>
</dbReference>
<organism evidence="1 2">
    <name type="scientific">Rangifer tarandus platyrhynchus</name>
    <name type="common">Svalbard reindeer</name>
    <dbReference type="NCBI Taxonomy" id="3082113"/>
    <lineage>
        <taxon>Eukaryota</taxon>
        <taxon>Metazoa</taxon>
        <taxon>Chordata</taxon>
        <taxon>Craniata</taxon>
        <taxon>Vertebrata</taxon>
        <taxon>Euteleostomi</taxon>
        <taxon>Mammalia</taxon>
        <taxon>Eutheria</taxon>
        <taxon>Laurasiatheria</taxon>
        <taxon>Artiodactyla</taxon>
        <taxon>Ruminantia</taxon>
        <taxon>Pecora</taxon>
        <taxon>Cervidae</taxon>
        <taxon>Odocoileinae</taxon>
        <taxon>Rangifer</taxon>
    </lineage>
</organism>
<proteinExistence type="predicted"/>
<keyword evidence="2" id="KW-1185">Reference proteome</keyword>
<reference evidence="1" key="1">
    <citation type="submission" date="2023-04" db="EMBL/GenBank/DDBJ databases">
        <authorList>
            <consortium name="ELIXIR-Norway"/>
        </authorList>
    </citation>
    <scope>NUCLEOTIDE SEQUENCE [LARGE SCALE GENOMIC DNA]</scope>
</reference>
<sequence length="137" mass="15355">MRLDRPGQLLPPVVIAGCRCTTALPQGCRAHLHGGSLPREQGQKLQGQGLQVTYHHFCLILLLRVSHKAIPDQGTGNQIIPFDESCCNLYVLSIILSSEKCFYTNMHEIVYFQGIHRPLQSMLRVFILTIGLFKQGN</sequence>
<evidence type="ECO:0000313" key="1">
    <source>
        <dbReference type="EMBL" id="CAI9158711.1"/>
    </source>
</evidence>
<evidence type="ECO:0000313" key="2">
    <source>
        <dbReference type="Proteomes" id="UP001176941"/>
    </source>
</evidence>
<dbReference type="EMBL" id="OX459954">
    <property type="protein sequence ID" value="CAI9158711.1"/>
    <property type="molecule type" value="Genomic_DNA"/>
</dbReference>